<keyword evidence="2" id="KW-0472">Membrane</keyword>
<keyword evidence="4" id="KW-1185">Reference proteome</keyword>
<feature type="region of interest" description="Disordered" evidence="1">
    <location>
        <begin position="37"/>
        <end position="62"/>
    </location>
</feature>
<dbReference type="AlphaFoldDB" id="A0A9N7NLA4"/>
<dbReference type="PANTHER" id="PTHR35482:SF1">
    <property type="entry name" value="CYTOCHROME C OXIDASE SUBUNIT"/>
    <property type="match status" value="1"/>
</dbReference>
<evidence type="ECO:0000256" key="1">
    <source>
        <dbReference type="SAM" id="MobiDB-lite"/>
    </source>
</evidence>
<organism evidence="3 4">
    <name type="scientific">Striga hermonthica</name>
    <name type="common">Purple witchweed</name>
    <name type="synonym">Buchnera hermonthica</name>
    <dbReference type="NCBI Taxonomy" id="68872"/>
    <lineage>
        <taxon>Eukaryota</taxon>
        <taxon>Viridiplantae</taxon>
        <taxon>Streptophyta</taxon>
        <taxon>Embryophyta</taxon>
        <taxon>Tracheophyta</taxon>
        <taxon>Spermatophyta</taxon>
        <taxon>Magnoliopsida</taxon>
        <taxon>eudicotyledons</taxon>
        <taxon>Gunneridae</taxon>
        <taxon>Pentapetalae</taxon>
        <taxon>asterids</taxon>
        <taxon>lamiids</taxon>
        <taxon>Lamiales</taxon>
        <taxon>Orobanchaceae</taxon>
        <taxon>Buchnereae</taxon>
        <taxon>Striga</taxon>
    </lineage>
</organism>
<feature type="region of interest" description="Disordered" evidence="1">
    <location>
        <begin position="74"/>
        <end position="116"/>
    </location>
</feature>
<dbReference type="PANTHER" id="PTHR35482">
    <property type="entry name" value="CYTOCHROME C OXIDASE SUBUNIT"/>
    <property type="match status" value="1"/>
</dbReference>
<name>A0A9N7NLA4_STRHE</name>
<keyword evidence="2" id="KW-0812">Transmembrane</keyword>
<dbReference type="OrthoDB" id="206869at2759"/>
<evidence type="ECO:0000256" key="2">
    <source>
        <dbReference type="SAM" id="Phobius"/>
    </source>
</evidence>
<keyword evidence="2" id="KW-1133">Transmembrane helix</keyword>
<comment type="caution">
    <text evidence="3">The sequence shown here is derived from an EMBL/GenBank/DDBJ whole genome shotgun (WGS) entry which is preliminary data.</text>
</comment>
<gene>
    <name evidence="3" type="ORF">SHERM_04582</name>
</gene>
<feature type="compositionally biased region" description="Basic and acidic residues" evidence="1">
    <location>
        <begin position="88"/>
        <end position="98"/>
    </location>
</feature>
<evidence type="ECO:0000313" key="3">
    <source>
        <dbReference type="EMBL" id="CAA0837939.1"/>
    </source>
</evidence>
<proteinExistence type="predicted"/>
<reference evidence="3" key="1">
    <citation type="submission" date="2019-12" db="EMBL/GenBank/DDBJ databases">
        <authorList>
            <person name="Scholes J."/>
        </authorList>
    </citation>
    <scope>NUCLEOTIDE SEQUENCE</scope>
</reference>
<dbReference type="Proteomes" id="UP001153555">
    <property type="component" value="Unassembled WGS sequence"/>
</dbReference>
<sequence length="499" mass="55315">MASFTQPSFSSLVPINKKKTTLSFSAYPKKNYSTFKTSKISSSDYEHPLSLENSPESKPNGEIDRVKLAFAKAKEYKKNKPTSNSVPEPHREPYDAKPTEISGDAPVNPGLQPGKEYETTNRLSYAVENSGVDCGQLNEKDEEVSSVVKRAMERAKEYKRNKGFVGNDSGRVEETEVTAASGLIRGAESPRKMQSTKISGKKEGLTVSSIDFMGLDFSDKKSGRGLPAGLIPQPDLFPERDFPEVEILVGDMTRFNNDTLPAQAQIPIQENGADVYKPKVSTWGVFPRPSNISKTFGGGRNIQPGEVLETTEERAAKEARTKQLVASYKRKIGQNMDPKLKSECEKVLTDGDSLMDLGQLKEALPFYEKVMEKLAFQSELHGLAALQWSICLDSLSRSNEARVMYEKLQSHPSPKVSKKAKQFVFGFQAMEMMKFNTSPSSALSTDYQDYFDAFVQSKKNYPPNEAESNGGGLNEALPYIIFLVSPIFVVFLIAAFKFG</sequence>
<accession>A0A9N7NLA4</accession>
<protein>
    <submittedName>
        <fullName evidence="3">Uncharacterized protein</fullName>
    </submittedName>
</protein>
<feature type="transmembrane region" description="Helical" evidence="2">
    <location>
        <begin position="476"/>
        <end position="496"/>
    </location>
</feature>
<evidence type="ECO:0000313" key="4">
    <source>
        <dbReference type="Proteomes" id="UP001153555"/>
    </source>
</evidence>
<dbReference type="EMBL" id="CACSLK010030775">
    <property type="protein sequence ID" value="CAA0837939.1"/>
    <property type="molecule type" value="Genomic_DNA"/>
</dbReference>